<dbReference type="InterPro" id="IPR036291">
    <property type="entry name" value="NAD(P)-bd_dom_sf"/>
</dbReference>
<comment type="caution">
    <text evidence="3">The sequence shown here is derived from an EMBL/GenBank/DDBJ whole genome shotgun (WGS) entry which is preliminary data.</text>
</comment>
<dbReference type="Gene3D" id="3.30.360.10">
    <property type="entry name" value="Dihydrodipicolinate Reductase, domain 2"/>
    <property type="match status" value="1"/>
</dbReference>
<evidence type="ECO:0000313" key="3">
    <source>
        <dbReference type="EMBL" id="HGS88628.1"/>
    </source>
</evidence>
<name>A0A7C4Q4B4_9CHLR</name>
<dbReference type="EMBL" id="DSXR01000130">
    <property type="protein sequence ID" value="HGS88628.1"/>
    <property type="molecule type" value="Genomic_DNA"/>
</dbReference>
<protein>
    <submittedName>
        <fullName evidence="3">Gfo/Idh/MocA family oxidoreductase</fullName>
    </submittedName>
</protein>
<dbReference type="PANTHER" id="PTHR43818:SF11">
    <property type="entry name" value="BCDNA.GH03377"/>
    <property type="match status" value="1"/>
</dbReference>
<dbReference type="GO" id="GO:0016491">
    <property type="term" value="F:oxidoreductase activity"/>
    <property type="evidence" value="ECO:0007669"/>
    <property type="project" value="UniProtKB-KW"/>
</dbReference>
<dbReference type="PANTHER" id="PTHR43818">
    <property type="entry name" value="BCDNA.GH03377"/>
    <property type="match status" value="1"/>
</dbReference>
<dbReference type="AlphaFoldDB" id="A0A7C4Q4B4"/>
<dbReference type="Gene3D" id="3.40.50.720">
    <property type="entry name" value="NAD(P)-binding Rossmann-like Domain"/>
    <property type="match status" value="1"/>
</dbReference>
<dbReference type="InterPro" id="IPR050463">
    <property type="entry name" value="Gfo/Idh/MocA_oxidrdct_glycsds"/>
</dbReference>
<evidence type="ECO:0000256" key="1">
    <source>
        <dbReference type="ARBA" id="ARBA00023002"/>
    </source>
</evidence>
<keyword evidence="1" id="KW-0560">Oxidoreductase</keyword>
<dbReference type="InterPro" id="IPR000683">
    <property type="entry name" value="Gfo/Idh/MocA-like_OxRdtase_N"/>
</dbReference>
<sequence length="352" mass="39527">MEKIRLGYVGAGFMAQAVHLPNFTALPDCEVVALAEVRPQLAQKVAERFGIPRVYTTHSELLLDPDIDAVAVSAHYVHQAQVAEDALRAGKPVFMEKPMALTVERAERMLQAAREGGGRLMVAYMKRYDAGIELAKQLIDQCRQSGELGKLFYLRARCFGGNWTAGNSATVIQTDEPYPSAPNEVPQWLPEKYHHSYIAYLQVYCHNVNLARWLLNAGDDWQVTAVDLDDDAFTGVAVLRMGGVRVSLETGGLAAHQWDEDSQAYFQKGWVKVTSPPLLLRNSCATVEVYRAEDGAEYSRHFPEEGWSWSFQREAAHFIHCIRTGEPFRSSGEDAIQDVRIFEAIYQKWLGM</sequence>
<reference evidence="3" key="1">
    <citation type="journal article" date="2020" name="mSystems">
        <title>Genome- and Community-Level Interaction Insights into Carbon Utilization and Element Cycling Functions of Hydrothermarchaeota in Hydrothermal Sediment.</title>
        <authorList>
            <person name="Zhou Z."/>
            <person name="Liu Y."/>
            <person name="Xu W."/>
            <person name="Pan J."/>
            <person name="Luo Z.H."/>
            <person name="Li M."/>
        </authorList>
    </citation>
    <scope>NUCLEOTIDE SEQUENCE [LARGE SCALE GENOMIC DNA]</scope>
    <source>
        <strain evidence="3">SpSt-556</strain>
    </source>
</reference>
<evidence type="ECO:0000259" key="2">
    <source>
        <dbReference type="Pfam" id="PF01408"/>
    </source>
</evidence>
<feature type="domain" description="Gfo/Idh/MocA-like oxidoreductase N-terminal" evidence="2">
    <location>
        <begin position="4"/>
        <end position="124"/>
    </location>
</feature>
<dbReference type="Pfam" id="PF01408">
    <property type="entry name" value="GFO_IDH_MocA"/>
    <property type="match status" value="1"/>
</dbReference>
<dbReference type="SUPFAM" id="SSF55347">
    <property type="entry name" value="Glyceraldehyde-3-phosphate dehydrogenase-like, C-terminal domain"/>
    <property type="match status" value="1"/>
</dbReference>
<proteinExistence type="predicted"/>
<organism evidence="3">
    <name type="scientific">Bellilinea caldifistulae</name>
    <dbReference type="NCBI Taxonomy" id="360411"/>
    <lineage>
        <taxon>Bacteria</taxon>
        <taxon>Bacillati</taxon>
        <taxon>Chloroflexota</taxon>
        <taxon>Anaerolineae</taxon>
        <taxon>Anaerolineales</taxon>
        <taxon>Anaerolineaceae</taxon>
        <taxon>Bellilinea</taxon>
    </lineage>
</organism>
<dbReference type="GO" id="GO:0000166">
    <property type="term" value="F:nucleotide binding"/>
    <property type="evidence" value="ECO:0007669"/>
    <property type="project" value="InterPro"/>
</dbReference>
<dbReference type="SUPFAM" id="SSF51735">
    <property type="entry name" value="NAD(P)-binding Rossmann-fold domains"/>
    <property type="match status" value="1"/>
</dbReference>
<gene>
    <name evidence="3" type="ORF">ENT17_13580</name>
</gene>
<accession>A0A7C4Q4B4</accession>